<reference evidence="1 2" key="1">
    <citation type="submission" date="2019-03" db="EMBL/GenBank/DDBJ databases">
        <title>Nematode-trapping fungi genome.</title>
        <authorList>
            <person name="Vidal-Diez De Ulzurrun G."/>
        </authorList>
    </citation>
    <scope>NUCLEOTIDE SEQUENCE [LARGE SCALE GENOMIC DNA]</scope>
    <source>
        <strain evidence="1 2">TWF154</strain>
    </source>
</reference>
<dbReference type="Proteomes" id="UP000297595">
    <property type="component" value="Unassembled WGS sequence"/>
</dbReference>
<dbReference type="EMBL" id="SOZJ01000007">
    <property type="protein sequence ID" value="TGJ63995.1"/>
    <property type="molecule type" value="Genomic_DNA"/>
</dbReference>
<proteinExistence type="predicted"/>
<comment type="caution">
    <text evidence="1">The sequence shown here is derived from an EMBL/GenBank/DDBJ whole genome shotgun (WGS) entry which is preliminary data.</text>
</comment>
<accession>A0A7C8PGL7</accession>
<organism evidence="1 2">
    <name type="scientific">Orbilia oligospora</name>
    <name type="common">Nematode-trapping fungus</name>
    <name type="synonym">Arthrobotrys oligospora</name>
    <dbReference type="NCBI Taxonomy" id="2813651"/>
    <lineage>
        <taxon>Eukaryota</taxon>
        <taxon>Fungi</taxon>
        <taxon>Dikarya</taxon>
        <taxon>Ascomycota</taxon>
        <taxon>Pezizomycotina</taxon>
        <taxon>Orbiliomycetes</taxon>
        <taxon>Orbiliales</taxon>
        <taxon>Orbiliaceae</taxon>
        <taxon>Orbilia</taxon>
    </lineage>
</organism>
<dbReference type="AlphaFoldDB" id="A0A7C8PGL7"/>
<name>A0A7C8PGL7_ORBOL</name>
<evidence type="ECO:0000313" key="1">
    <source>
        <dbReference type="EMBL" id="TGJ63995.1"/>
    </source>
</evidence>
<sequence>MARAADRKRCPSKDDGCESLTQQASIVKAASLGADQIDGTITNQAVLGVGGIVGSLRLRFAGGYVGSRSSIPKEDDIMLKSDDINFYS</sequence>
<evidence type="ECO:0000313" key="2">
    <source>
        <dbReference type="Proteomes" id="UP000297595"/>
    </source>
</evidence>
<protein>
    <submittedName>
        <fullName evidence="1">Uncharacterized protein</fullName>
    </submittedName>
</protein>
<gene>
    <name evidence="1" type="ORF">EYR41_010078</name>
</gene>